<evidence type="ECO:0000313" key="2">
    <source>
        <dbReference type="Proteomes" id="UP000800094"/>
    </source>
</evidence>
<dbReference type="Gene3D" id="3.80.10.10">
    <property type="entry name" value="Ribonuclease Inhibitor"/>
    <property type="match status" value="1"/>
</dbReference>
<evidence type="ECO:0000313" key="1">
    <source>
        <dbReference type="EMBL" id="KAF2246541.1"/>
    </source>
</evidence>
<reference evidence="1" key="1">
    <citation type="journal article" date="2020" name="Stud. Mycol.">
        <title>101 Dothideomycetes genomes: a test case for predicting lifestyles and emergence of pathogens.</title>
        <authorList>
            <person name="Haridas S."/>
            <person name="Albert R."/>
            <person name="Binder M."/>
            <person name="Bloem J."/>
            <person name="Labutti K."/>
            <person name="Salamov A."/>
            <person name="Andreopoulos B."/>
            <person name="Baker S."/>
            <person name="Barry K."/>
            <person name="Bills G."/>
            <person name="Bluhm B."/>
            <person name="Cannon C."/>
            <person name="Castanera R."/>
            <person name="Culley D."/>
            <person name="Daum C."/>
            <person name="Ezra D."/>
            <person name="Gonzalez J."/>
            <person name="Henrissat B."/>
            <person name="Kuo A."/>
            <person name="Liang C."/>
            <person name="Lipzen A."/>
            <person name="Lutzoni F."/>
            <person name="Magnuson J."/>
            <person name="Mondo S."/>
            <person name="Nolan M."/>
            <person name="Ohm R."/>
            <person name="Pangilinan J."/>
            <person name="Park H.-J."/>
            <person name="Ramirez L."/>
            <person name="Alfaro M."/>
            <person name="Sun H."/>
            <person name="Tritt A."/>
            <person name="Yoshinaga Y."/>
            <person name="Zwiers L.-H."/>
            <person name="Turgeon B."/>
            <person name="Goodwin S."/>
            <person name="Spatafora J."/>
            <person name="Crous P."/>
            <person name="Grigoriev I."/>
        </authorList>
    </citation>
    <scope>NUCLEOTIDE SEQUENCE</scope>
    <source>
        <strain evidence="1">CBS 122368</strain>
    </source>
</reference>
<keyword evidence="2" id="KW-1185">Reference proteome</keyword>
<dbReference type="AlphaFoldDB" id="A0A6A6I843"/>
<gene>
    <name evidence="1" type="ORF">BU26DRAFT_606778</name>
</gene>
<dbReference type="Proteomes" id="UP000800094">
    <property type="component" value="Unassembled WGS sequence"/>
</dbReference>
<protein>
    <submittedName>
        <fullName evidence="1">Uncharacterized protein</fullName>
    </submittedName>
</protein>
<dbReference type="RefSeq" id="XP_033681545.1">
    <property type="nucleotide sequence ID" value="XM_033835689.1"/>
</dbReference>
<dbReference type="EMBL" id="ML987198">
    <property type="protein sequence ID" value="KAF2246541.1"/>
    <property type="molecule type" value="Genomic_DNA"/>
</dbReference>
<dbReference type="InterPro" id="IPR032675">
    <property type="entry name" value="LRR_dom_sf"/>
</dbReference>
<accession>A0A6A6I843</accession>
<organism evidence="1 2">
    <name type="scientific">Trematosphaeria pertusa</name>
    <dbReference type="NCBI Taxonomy" id="390896"/>
    <lineage>
        <taxon>Eukaryota</taxon>
        <taxon>Fungi</taxon>
        <taxon>Dikarya</taxon>
        <taxon>Ascomycota</taxon>
        <taxon>Pezizomycotina</taxon>
        <taxon>Dothideomycetes</taxon>
        <taxon>Pleosporomycetidae</taxon>
        <taxon>Pleosporales</taxon>
        <taxon>Massarineae</taxon>
        <taxon>Trematosphaeriaceae</taxon>
        <taxon>Trematosphaeria</taxon>
    </lineage>
</organism>
<proteinExistence type="predicted"/>
<name>A0A6A6I843_9PLEO</name>
<sequence>MKWWRLMLEERLNATCWILLLAGMTKSVSHLHVQLDATPGSTIGEFASVLKQLLSPVLLQNLENLEVECVDKDFDIEYCIEVFLQLPRLRGLELSYVPFDRSMDPDRWLGRCLSKDIKAISDLEELTLNGRCSTYFLGRLFRRFKALRSFTYRPFPEQNPSYRDLDRIWRSLALLKHSLERLHIEFPAPDGTYYYVWPRHMMQYPKLTDFCLVGRFVLDPSLSDGGPDHSYVPPNVQVLSFASHNATVRLIPPNRTNTTEDVSENISRFVQNLKELRLMLKRLTLTKGSGPEEQWYDLVMRMEKIGVELREWTEEEERMFTERRDAAFKAT</sequence>
<dbReference type="GeneID" id="54589019"/>